<sequence length="64" mass="6943">MASNKSPQSRFLGDLPMEGGISQKEKYRYVAHLMFFIGCALFSFGIWALSGFTASSGASGPFPF</sequence>
<keyword evidence="1" id="KW-0812">Transmembrane</keyword>
<gene>
    <name evidence="2" type="ORF">EV03_1881</name>
</gene>
<organism evidence="2 3">
    <name type="scientific">Prochlorococcus marinus str. PAC1</name>
    <dbReference type="NCBI Taxonomy" id="59924"/>
    <lineage>
        <taxon>Bacteria</taxon>
        <taxon>Bacillati</taxon>
        <taxon>Cyanobacteriota</taxon>
        <taxon>Cyanophyceae</taxon>
        <taxon>Synechococcales</taxon>
        <taxon>Prochlorococcaceae</taxon>
        <taxon>Prochlorococcus</taxon>
    </lineage>
</organism>
<protein>
    <submittedName>
        <fullName evidence="2">Uncharacterized protein</fullName>
    </submittedName>
</protein>
<accession>A0A0A2C1X5</accession>
<evidence type="ECO:0000256" key="1">
    <source>
        <dbReference type="SAM" id="Phobius"/>
    </source>
</evidence>
<evidence type="ECO:0000313" key="3">
    <source>
        <dbReference type="Proteomes" id="UP000030392"/>
    </source>
</evidence>
<dbReference type="EMBL" id="JNAX01000015">
    <property type="protein sequence ID" value="KGG19497.1"/>
    <property type="molecule type" value="Genomic_DNA"/>
</dbReference>
<reference evidence="3" key="1">
    <citation type="journal article" date="2014" name="Sci. Data">
        <title>Genomes of diverse isolates of the marine cyanobacterium Prochlorococcus.</title>
        <authorList>
            <person name="Biller S."/>
            <person name="Berube P."/>
            <person name="Thompson J."/>
            <person name="Kelly L."/>
            <person name="Roggensack S."/>
            <person name="Awad L."/>
            <person name="Roache-Johnson K."/>
            <person name="Ding H."/>
            <person name="Giovannoni S.J."/>
            <person name="Moore L.R."/>
            <person name="Chisholm S.W."/>
        </authorList>
    </citation>
    <scope>NUCLEOTIDE SEQUENCE [LARGE SCALE GENOMIC DNA]</scope>
    <source>
        <strain evidence="3">PAC1</strain>
    </source>
</reference>
<dbReference type="Proteomes" id="UP000030392">
    <property type="component" value="Unassembled WGS sequence"/>
</dbReference>
<keyword evidence="1" id="KW-1133">Transmembrane helix</keyword>
<dbReference type="RefSeq" id="WP_011293625.1">
    <property type="nucleotide sequence ID" value="NZ_CP138967.1"/>
</dbReference>
<evidence type="ECO:0000313" key="2">
    <source>
        <dbReference type="EMBL" id="KGG19497.1"/>
    </source>
</evidence>
<keyword evidence="1" id="KW-0472">Membrane</keyword>
<name>A0A0A2C1X5_PROMR</name>
<proteinExistence type="predicted"/>
<comment type="caution">
    <text evidence="2">The sequence shown here is derived from an EMBL/GenBank/DDBJ whole genome shotgun (WGS) entry which is preliminary data.</text>
</comment>
<dbReference type="AlphaFoldDB" id="A0A0A2C1X5"/>
<feature type="transmembrane region" description="Helical" evidence="1">
    <location>
        <begin position="29"/>
        <end position="49"/>
    </location>
</feature>